<dbReference type="Pfam" id="PF21761">
    <property type="entry name" value="RedAm-like_C"/>
    <property type="match status" value="1"/>
</dbReference>
<name>A0ABQ3IW38_9PSEU</name>
<gene>
    <name evidence="2" type="ORF">GCM10017786_27150</name>
</gene>
<dbReference type="Proteomes" id="UP000605897">
    <property type="component" value="Unassembled WGS sequence"/>
</dbReference>
<organism evidence="2 3">
    <name type="scientific">Amycolatopsis deserti</name>
    <dbReference type="NCBI Taxonomy" id="185696"/>
    <lineage>
        <taxon>Bacteria</taxon>
        <taxon>Bacillati</taxon>
        <taxon>Actinomycetota</taxon>
        <taxon>Actinomycetes</taxon>
        <taxon>Pseudonocardiales</taxon>
        <taxon>Pseudonocardiaceae</taxon>
        <taxon>Amycolatopsis</taxon>
    </lineage>
</organism>
<feature type="domain" description="NADPH-dependent reductive aminase-like C-terminal" evidence="1">
    <location>
        <begin position="89"/>
        <end position="217"/>
    </location>
</feature>
<evidence type="ECO:0000313" key="2">
    <source>
        <dbReference type="EMBL" id="GHE92971.1"/>
    </source>
</evidence>
<dbReference type="Gene3D" id="3.40.50.720">
    <property type="entry name" value="NAD(P)-binding Rossmann-like Domain"/>
    <property type="match status" value="1"/>
</dbReference>
<dbReference type="InterPro" id="IPR048666">
    <property type="entry name" value="RedAm-like_C"/>
</dbReference>
<dbReference type="InterPro" id="IPR008927">
    <property type="entry name" value="6-PGluconate_DH-like_C_sf"/>
</dbReference>
<proteinExistence type="predicted"/>
<evidence type="ECO:0000259" key="1">
    <source>
        <dbReference type="Pfam" id="PF21761"/>
    </source>
</evidence>
<accession>A0ABQ3IW38</accession>
<dbReference type="InterPro" id="IPR013328">
    <property type="entry name" value="6PGD_dom2"/>
</dbReference>
<evidence type="ECO:0000313" key="3">
    <source>
        <dbReference type="Proteomes" id="UP000605897"/>
    </source>
</evidence>
<dbReference type="EMBL" id="BNAU01000002">
    <property type="protein sequence ID" value="GHE92971.1"/>
    <property type="molecule type" value="Genomic_DNA"/>
</dbReference>
<dbReference type="SUPFAM" id="SSF48179">
    <property type="entry name" value="6-phosphogluconate dehydrogenase C-terminal domain-like"/>
    <property type="match status" value="1"/>
</dbReference>
<keyword evidence="3" id="KW-1185">Reference proteome</keyword>
<dbReference type="Gene3D" id="1.10.1040.10">
    <property type="entry name" value="N-(1-d-carboxylethyl)-l-norvaline Dehydrogenase, domain 2"/>
    <property type="match status" value="1"/>
</dbReference>
<dbReference type="SUPFAM" id="SSF51735">
    <property type="entry name" value="NAD(P)-binding Rossmann-fold domains"/>
    <property type="match status" value="1"/>
</dbReference>
<dbReference type="InterPro" id="IPR036291">
    <property type="entry name" value="NAD(P)-bd_dom_sf"/>
</dbReference>
<sequence length="220" mass="23182">MYEVFDPAGDALRGRVLVNLNSGTPEEARAAAGWAAERGLSYLDGAIMVPPPMVGDPGSVFLYSGSGEVFAELRATLTSLGDPRYLGSDPGLAVLHNTALLEMMYATINGYLHATALAGSAGVPPVEFAELAIGWFLPAVLGPMLAAEAPVLDKGEYPGDLATLEMNLNALEHIARTAEEQGVHTEQPRLMREIAARAIADGHGGKSYLAVFEVFKKATS</sequence>
<comment type="caution">
    <text evidence="2">The sequence shown here is derived from an EMBL/GenBank/DDBJ whole genome shotgun (WGS) entry which is preliminary data.</text>
</comment>
<protein>
    <recommendedName>
        <fullName evidence="1">NADPH-dependent reductive aminase-like C-terminal domain-containing protein</fullName>
    </recommendedName>
</protein>
<reference evidence="3" key="1">
    <citation type="journal article" date="2019" name="Int. J. Syst. Evol. Microbiol.">
        <title>The Global Catalogue of Microorganisms (GCM) 10K type strain sequencing project: providing services to taxonomists for standard genome sequencing and annotation.</title>
        <authorList>
            <consortium name="The Broad Institute Genomics Platform"/>
            <consortium name="The Broad Institute Genome Sequencing Center for Infectious Disease"/>
            <person name="Wu L."/>
            <person name="Ma J."/>
        </authorList>
    </citation>
    <scope>NUCLEOTIDE SEQUENCE [LARGE SCALE GENOMIC DNA]</scope>
    <source>
        <strain evidence="3">CGMCC 4.7677</strain>
    </source>
</reference>
<dbReference type="RefSeq" id="WP_229874458.1">
    <property type="nucleotide sequence ID" value="NZ_BNAU01000002.1"/>
</dbReference>